<keyword evidence="3" id="KW-1185">Reference proteome</keyword>
<keyword evidence="1" id="KW-0472">Membrane</keyword>
<comment type="caution">
    <text evidence="2">The sequence shown here is derived from an EMBL/GenBank/DDBJ whole genome shotgun (WGS) entry which is preliminary data.</text>
</comment>
<keyword evidence="1" id="KW-0812">Transmembrane</keyword>
<accession>A0ABR5ZVG9</accession>
<name>A0ABR5ZVG9_9LACT</name>
<dbReference type="EMBL" id="JACGAN010000001">
    <property type="protein sequence ID" value="MBA5745731.1"/>
    <property type="molecule type" value="Genomic_DNA"/>
</dbReference>
<reference evidence="2 3" key="1">
    <citation type="submission" date="2020-07" db="EMBL/GenBank/DDBJ databases">
        <title>Draft Genome Sequences of Lactobacillales Isolated from the International Space Station.</title>
        <authorList>
            <person name="Bharadwaj A.R."/>
            <person name="Singh N.K."/>
            <person name="Wood J.M."/>
            <person name="Debieu M."/>
            <person name="O'Hara N.B."/>
            <person name="Karouia F."/>
            <person name="Mason C.E."/>
            <person name="Venkateswaran K."/>
        </authorList>
    </citation>
    <scope>NUCLEOTIDE SEQUENCE [LARGE SCALE GENOMIC DNA]</scope>
    <source>
        <strain evidence="2 3">151250015-1-258-55</strain>
    </source>
</reference>
<dbReference type="Proteomes" id="UP000540056">
    <property type="component" value="Unassembled WGS sequence"/>
</dbReference>
<evidence type="ECO:0000256" key="1">
    <source>
        <dbReference type="SAM" id="Phobius"/>
    </source>
</evidence>
<evidence type="ECO:0008006" key="4">
    <source>
        <dbReference type="Google" id="ProtNLM"/>
    </source>
</evidence>
<organism evidence="2 3">
    <name type="scientific">Aerococcus urinaeequi</name>
    <dbReference type="NCBI Taxonomy" id="51665"/>
    <lineage>
        <taxon>Bacteria</taxon>
        <taxon>Bacillati</taxon>
        <taxon>Bacillota</taxon>
        <taxon>Bacilli</taxon>
        <taxon>Lactobacillales</taxon>
        <taxon>Aerococcaceae</taxon>
        <taxon>Aerococcus</taxon>
    </lineage>
</organism>
<keyword evidence="1" id="KW-1133">Transmembrane helix</keyword>
<dbReference type="RefSeq" id="WP_154836827.1">
    <property type="nucleotide sequence ID" value="NZ_JACGAM010000001.1"/>
</dbReference>
<evidence type="ECO:0000313" key="3">
    <source>
        <dbReference type="Proteomes" id="UP000540056"/>
    </source>
</evidence>
<proteinExistence type="predicted"/>
<gene>
    <name evidence="2" type="ORF">H3232_00685</name>
</gene>
<evidence type="ECO:0000313" key="2">
    <source>
        <dbReference type="EMBL" id="MBA5745731.1"/>
    </source>
</evidence>
<sequence length="66" mass="7407">MKETIRKITYVVIALLALVLFAGYWLLWFGSAESLKNFALNMGWTGFLLNNIVAVIPCNLPGLVMF</sequence>
<protein>
    <recommendedName>
        <fullName evidence="4">TVP38/TMEM64 family protein</fullName>
    </recommendedName>
</protein>
<feature type="transmembrane region" description="Helical" evidence="1">
    <location>
        <begin position="47"/>
        <end position="65"/>
    </location>
</feature>
<feature type="transmembrane region" description="Helical" evidence="1">
    <location>
        <begin position="7"/>
        <end position="27"/>
    </location>
</feature>